<accession>A0A317L0K4</accession>
<dbReference type="PROSITE" id="PS51781">
    <property type="entry name" value="SH3B"/>
    <property type="match status" value="1"/>
</dbReference>
<evidence type="ECO:0000256" key="3">
    <source>
        <dbReference type="SAM" id="MobiDB-lite"/>
    </source>
</evidence>
<dbReference type="InterPro" id="IPR050695">
    <property type="entry name" value="N-acetylmuramoyl_amidase_3"/>
</dbReference>
<keyword evidence="1" id="KW-0378">Hydrolase</keyword>
<dbReference type="RefSeq" id="WP_109984080.1">
    <property type="nucleotide sequence ID" value="NZ_JAJUIE010000106.1"/>
</dbReference>
<keyword evidence="6" id="KW-1185">Reference proteome</keyword>
<dbReference type="Proteomes" id="UP000245624">
    <property type="component" value="Unassembled WGS sequence"/>
</dbReference>
<dbReference type="InterPro" id="IPR002508">
    <property type="entry name" value="MurNAc-LAA_cat"/>
</dbReference>
<reference evidence="5 6" key="1">
    <citation type="submission" date="2018-05" db="EMBL/GenBank/DDBJ databases">
        <title>Genomic analysis of Gracilibacillus dipsosauri DD1 reveals novel features of a salt-tolerant amylase.</title>
        <authorList>
            <person name="Deutch C.E."/>
            <person name="Yang S."/>
        </authorList>
    </citation>
    <scope>NUCLEOTIDE SEQUENCE [LARGE SCALE GENOMIC DNA]</scope>
    <source>
        <strain evidence="5 6">DD1</strain>
    </source>
</reference>
<dbReference type="Gene3D" id="3.40.630.40">
    <property type="entry name" value="Zn-dependent exopeptidases"/>
    <property type="match status" value="1"/>
</dbReference>
<dbReference type="PANTHER" id="PTHR30404">
    <property type="entry name" value="N-ACETYLMURAMOYL-L-ALANINE AMIDASE"/>
    <property type="match status" value="1"/>
</dbReference>
<evidence type="ECO:0000259" key="4">
    <source>
        <dbReference type="PROSITE" id="PS51781"/>
    </source>
</evidence>
<dbReference type="GO" id="GO:0071555">
    <property type="term" value="P:cell wall organization"/>
    <property type="evidence" value="ECO:0007669"/>
    <property type="project" value="UniProtKB-KW"/>
</dbReference>
<feature type="domain" description="SH3b" evidence="4">
    <location>
        <begin position="25"/>
        <end position="87"/>
    </location>
</feature>
<dbReference type="Pfam" id="PF08239">
    <property type="entry name" value="SH3_3"/>
    <property type="match status" value="1"/>
</dbReference>
<evidence type="ECO:0000313" key="6">
    <source>
        <dbReference type="Proteomes" id="UP000245624"/>
    </source>
</evidence>
<dbReference type="SMART" id="SM00646">
    <property type="entry name" value="Ami_3"/>
    <property type="match status" value="1"/>
</dbReference>
<organism evidence="5 6">
    <name type="scientific">Gracilibacillus dipsosauri</name>
    <dbReference type="NCBI Taxonomy" id="178340"/>
    <lineage>
        <taxon>Bacteria</taxon>
        <taxon>Bacillati</taxon>
        <taxon>Bacillota</taxon>
        <taxon>Bacilli</taxon>
        <taxon>Bacillales</taxon>
        <taxon>Bacillaceae</taxon>
        <taxon>Gracilibacillus</taxon>
    </lineage>
</organism>
<dbReference type="AlphaFoldDB" id="A0A317L0K4"/>
<dbReference type="EMBL" id="QGTD01000008">
    <property type="protein sequence ID" value="PWU68378.1"/>
    <property type="molecule type" value="Genomic_DNA"/>
</dbReference>
<dbReference type="GO" id="GO:0008745">
    <property type="term" value="F:N-acetylmuramoyl-L-alanine amidase activity"/>
    <property type="evidence" value="ECO:0007669"/>
    <property type="project" value="InterPro"/>
</dbReference>
<proteinExistence type="predicted"/>
<dbReference type="InterPro" id="IPR003646">
    <property type="entry name" value="SH3-like_bac-type"/>
</dbReference>
<keyword evidence="2" id="KW-0961">Cell wall biogenesis/degradation</keyword>
<gene>
    <name evidence="5" type="ORF">DLJ74_07970</name>
</gene>
<comment type="caution">
    <text evidence="5">The sequence shown here is derived from an EMBL/GenBank/DDBJ whole genome shotgun (WGS) entry which is preliminary data.</text>
</comment>
<evidence type="ECO:0000256" key="1">
    <source>
        <dbReference type="ARBA" id="ARBA00022801"/>
    </source>
</evidence>
<feature type="region of interest" description="Disordered" evidence="3">
    <location>
        <begin position="90"/>
        <end position="111"/>
    </location>
</feature>
<feature type="compositionally biased region" description="Low complexity" evidence="3">
    <location>
        <begin position="99"/>
        <end position="110"/>
    </location>
</feature>
<protein>
    <submittedName>
        <fullName evidence="5">N-acetylmuramoyl-L-alanine amidase</fullName>
    </submittedName>
</protein>
<dbReference type="PROSITE" id="PS51257">
    <property type="entry name" value="PROKAR_LIPOPROTEIN"/>
    <property type="match status" value="1"/>
</dbReference>
<dbReference type="Pfam" id="PF01520">
    <property type="entry name" value="Amidase_3"/>
    <property type="match status" value="1"/>
</dbReference>
<name>A0A317L0K4_9BACI</name>
<dbReference type="SUPFAM" id="SSF53187">
    <property type="entry name" value="Zn-dependent exopeptidases"/>
    <property type="match status" value="1"/>
</dbReference>
<evidence type="ECO:0000313" key="5">
    <source>
        <dbReference type="EMBL" id="PWU68378.1"/>
    </source>
</evidence>
<sequence>MKKKLLFMLFISSIIIFSMSCYLYAKQAQIEGENLNVRNGPGTEYEVIAQVNPPDTYRIIEEVDEWIKIELATENGWIHKDYAQIVEKEMQESEENEKSTTTTQASPTTSEIKDFHSSVSDLNGKIIVIDPGHGGIDVGAIGASGGYESNYTLKTSFVLKEMLEAHGAKVYLTRNKNYYVSLTSRTTYSGSKFPDVFLSLHYNSTPELPDVKGVGTYYYSDTDQSLAKYVHKGILSQTGMNDRGVVQEDLQVLRMNHRPSLLLELGFLSNREEESHLRSNVFLESMSRGIIMGLYDYFNK</sequence>
<dbReference type="GO" id="GO:0030288">
    <property type="term" value="C:outer membrane-bounded periplasmic space"/>
    <property type="evidence" value="ECO:0007669"/>
    <property type="project" value="TreeGrafter"/>
</dbReference>
<dbReference type="Gene3D" id="2.30.30.40">
    <property type="entry name" value="SH3 Domains"/>
    <property type="match status" value="1"/>
</dbReference>
<dbReference type="SMART" id="SM00287">
    <property type="entry name" value="SH3b"/>
    <property type="match status" value="1"/>
</dbReference>
<dbReference type="GO" id="GO:0009253">
    <property type="term" value="P:peptidoglycan catabolic process"/>
    <property type="evidence" value="ECO:0007669"/>
    <property type="project" value="InterPro"/>
</dbReference>
<dbReference type="PANTHER" id="PTHR30404:SF0">
    <property type="entry name" value="N-ACETYLMURAMOYL-L-ALANINE AMIDASE AMIC"/>
    <property type="match status" value="1"/>
</dbReference>
<dbReference type="OrthoDB" id="9806267at2"/>
<dbReference type="CDD" id="cd02696">
    <property type="entry name" value="MurNAc-LAA"/>
    <property type="match status" value="1"/>
</dbReference>
<evidence type="ECO:0000256" key="2">
    <source>
        <dbReference type="ARBA" id="ARBA00023316"/>
    </source>
</evidence>